<reference evidence="1 2" key="1">
    <citation type="submission" date="2018-08" db="EMBL/GenBank/DDBJ databases">
        <title>Meiothermus cateniformans JCM 15151 genome sequencing project.</title>
        <authorList>
            <person name="Da Costa M.S."/>
            <person name="Albuquerque L."/>
            <person name="Raposo P."/>
            <person name="Froufe H.J.C."/>
            <person name="Barroso C.S."/>
            <person name="Egas C."/>
        </authorList>
    </citation>
    <scope>NUCLEOTIDE SEQUENCE [LARGE SCALE GENOMIC DNA]</scope>
    <source>
        <strain evidence="1 2">JCM 15151</strain>
    </source>
</reference>
<comment type="caution">
    <text evidence="1">The sequence shown here is derived from an EMBL/GenBank/DDBJ whole genome shotgun (WGS) entry which is preliminary data.</text>
</comment>
<dbReference type="Proteomes" id="UP000266089">
    <property type="component" value="Unassembled WGS sequence"/>
</dbReference>
<organism evidence="1 2">
    <name type="scientific">Meiothermus taiwanensis</name>
    <dbReference type="NCBI Taxonomy" id="172827"/>
    <lineage>
        <taxon>Bacteria</taxon>
        <taxon>Thermotogati</taxon>
        <taxon>Deinococcota</taxon>
        <taxon>Deinococci</taxon>
        <taxon>Thermales</taxon>
        <taxon>Thermaceae</taxon>
        <taxon>Meiothermus</taxon>
    </lineage>
</organism>
<accession>A0A399E8B9</accession>
<gene>
    <name evidence="1" type="ORF">Mcate_00553</name>
</gene>
<proteinExistence type="predicted"/>
<protein>
    <submittedName>
        <fullName evidence="1">Uncharacterized protein</fullName>
    </submittedName>
</protein>
<dbReference type="OrthoDB" id="31467at2"/>
<dbReference type="InterPro" id="IPR054172">
    <property type="entry name" value="VP16-like"/>
</dbReference>
<dbReference type="AlphaFoldDB" id="A0A399E8B9"/>
<sequence length="169" mass="18651">MQEAFNRIKTIRPSARPITLIKGGPDYRDYTGRQRVKVAEFVVPQGASWVIANPLPVVLKLYDTGGNQLPHDTDVFLARKTRGFDAPEFLGKIQYAGYYDLSEAQQRDAKYYQNILATLSPAKGGATPQGFAFREGDILEVYVESSATPALADARTRIELPVGVDNSTI</sequence>
<name>A0A399E8B9_9DEIN</name>
<dbReference type="RefSeq" id="WP_119361454.1">
    <property type="nucleotide sequence ID" value="NZ_JBHSXZ010000028.1"/>
</dbReference>
<dbReference type="EMBL" id="QWKX01000009">
    <property type="protein sequence ID" value="RIH79040.1"/>
    <property type="molecule type" value="Genomic_DNA"/>
</dbReference>
<evidence type="ECO:0000313" key="1">
    <source>
        <dbReference type="EMBL" id="RIH79040.1"/>
    </source>
</evidence>
<evidence type="ECO:0000313" key="2">
    <source>
        <dbReference type="Proteomes" id="UP000266089"/>
    </source>
</evidence>
<dbReference type="Gene3D" id="2.60.120.1180">
    <property type="match status" value="1"/>
</dbReference>
<dbReference type="Pfam" id="PF22024">
    <property type="entry name" value="VP16-like"/>
    <property type="match status" value="1"/>
</dbReference>